<evidence type="ECO:0000256" key="16">
    <source>
        <dbReference type="ARBA" id="ARBA00051585"/>
    </source>
</evidence>
<dbReference type="Proteomes" id="UP000504638">
    <property type="component" value="Unplaced"/>
</dbReference>
<keyword evidence="6" id="KW-1003">Cell membrane</keyword>
<dbReference type="SUPFAM" id="SSF56801">
    <property type="entry name" value="Acetyl-CoA synthetase-like"/>
    <property type="match status" value="1"/>
</dbReference>
<organism evidence="23">
    <name type="scientific">Eremomyces bilateralis CBS 781.70</name>
    <dbReference type="NCBI Taxonomy" id="1392243"/>
    <lineage>
        <taxon>Eukaryota</taxon>
        <taxon>Fungi</taxon>
        <taxon>Dikarya</taxon>
        <taxon>Ascomycota</taxon>
        <taxon>Pezizomycotina</taxon>
        <taxon>Dothideomycetes</taxon>
        <taxon>Dothideomycetes incertae sedis</taxon>
        <taxon>Eremomycetales</taxon>
        <taxon>Eremomycetaceae</taxon>
        <taxon>Eremomyces</taxon>
    </lineage>
</organism>
<dbReference type="GO" id="GO:0005324">
    <property type="term" value="F:long-chain fatty acid transmembrane transporter activity"/>
    <property type="evidence" value="ECO:0007669"/>
    <property type="project" value="TreeGrafter"/>
</dbReference>
<feature type="region of interest" description="Disordered" evidence="20">
    <location>
        <begin position="587"/>
        <end position="608"/>
    </location>
</feature>
<evidence type="ECO:0000256" key="15">
    <source>
        <dbReference type="ARBA" id="ARBA00023140"/>
    </source>
</evidence>
<evidence type="ECO:0000256" key="4">
    <source>
        <dbReference type="ARBA" id="ARBA00006432"/>
    </source>
</evidence>
<dbReference type="InterPro" id="IPR045851">
    <property type="entry name" value="AMP-bd_C_sf"/>
</dbReference>
<evidence type="ECO:0000313" key="24">
    <source>
        <dbReference type="Proteomes" id="UP000504638"/>
    </source>
</evidence>
<keyword evidence="12" id="KW-1133">Transmembrane helix</keyword>
<dbReference type="Pfam" id="PF13193">
    <property type="entry name" value="AMP-binding_C"/>
    <property type="match status" value="1"/>
</dbReference>
<dbReference type="GO" id="GO:0005778">
    <property type="term" value="C:peroxisomal membrane"/>
    <property type="evidence" value="ECO:0007669"/>
    <property type="project" value="UniProtKB-SubCell"/>
</dbReference>
<evidence type="ECO:0000313" key="23">
    <source>
        <dbReference type="EMBL" id="KAF1817483.1"/>
    </source>
</evidence>
<gene>
    <name evidence="23 25" type="ORF">P152DRAFT_20285</name>
</gene>
<dbReference type="GO" id="GO:0009898">
    <property type="term" value="C:cytoplasmic side of plasma membrane"/>
    <property type="evidence" value="ECO:0007669"/>
    <property type="project" value="TreeGrafter"/>
</dbReference>
<evidence type="ECO:0000259" key="21">
    <source>
        <dbReference type="Pfam" id="PF00501"/>
    </source>
</evidence>
<keyword evidence="24" id="KW-1185">Reference proteome</keyword>
<evidence type="ECO:0000256" key="6">
    <source>
        <dbReference type="ARBA" id="ARBA00022475"/>
    </source>
</evidence>
<reference evidence="25" key="3">
    <citation type="submission" date="2025-04" db="UniProtKB">
        <authorList>
            <consortium name="RefSeq"/>
        </authorList>
    </citation>
    <scope>IDENTIFICATION</scope>
    <source>
        <strain evidence="25">CBS 781.70</strain>
    </source>
</reference>
<keyword evidence="7" id="KW-0436">Ligase</keyword>
<accession>A0A6G1GHF0</accession>
<dbReference type="RefSeq" id="XP_033539114.1">
    <property type="nucleotide sequence ID" value="XM_033674355.1"/>
</dbReference>
<comment type="function">
    <text evidence="17">Acyl-CoA synthetase required for both the import of long chain fatty acids (LCFAs) (C14-C18) and the activation very long chain fatty acids (VLCFAs) (C20-C26) by esterification of the fatty acids into metabolically active CoA-thioesters for subsequent degradation or incorporation into phospholipids. The transport and fatty acyl-CoA synthetase activities are genetically separable and are thus independent activities. Esterifies VLCFAs in the peroxisome matrix. The VLCFAs are actively transported into peroxisomes by a PXA1-PXA2 heterodimeric transporter in the peroxisomal membrane.</text>
</comment>
<comment type="catalytic activity">
    <reaction evidence="16">
        <text>a very long-chain fatty acid + ATP + CoA = a very long-chain fatty acyl-CoA + AMP + diphosphate</text>
        <dbReference type="Rhea" id="RHEA:54536"/>
        <dbReference type="ChEBI" id="CHEBI:30616"/>
        <dbReference type="ChEBI" id="CHEBI:33019"/>
        <dbReference type="ChEBI" id="CHEBI:57287"/>
        <dbReference type="ChEBI" id="CHEBI:58950"/>
        <dbReference type="ChEBI" id="CHEBI:138261"/>
        <dbReference type="ChEBI" id="CHEBI:456215"/>
    </reaction>
</comment>
<evidence type="ECO:0000256" key="9">
    <source>
        <dbReference type="ARBA" id="ARBA00022692"/>
    </source>
</evidence>
<dbReference type="AlphaFoldDB" id="A0A6G1GHF0"/>
<feature type="domain" description="AMP-binding enzyme C-terminal" evidence="22">
    <location>
        <begin position="514"/>
        <end position="582"/>
    </location>
</feature>
<keyword evidence="10" id="KW-0547">Nucleotide-binding</keyword>
<dbReference type="Gene3D" id="3.40.50.12780">
    <property type="entry name" value="N-terminal domain of ligase-like"/>
    <property type="match status" value="1"/>
</dbReference>
<evidence type="ECO:0000256" key="17">
    <source>
        <dbReference type="ARBA" id="ARBA00060276"/>
    </source>
</evidence>
<dbReference type="GO" id="GO:0005811">
    <property type="term" value="C:lipid droplet"/>
    <property type="evidence" value="ECO:0007669"/>
    <property type="project" value="UniProtKB-SubCell"/>
</dbReference>
<evidence type="ECO:0000256" key="2">
    <source>
        <dbReference type="ARBA" id="ARBA00004585"/>
    </source>
</evidence>
<dbReference type="InterPro" id="IPR020845">
    <property type="entry name" value="AMP-binding_CS"/>
</dbReference>
<dbReference type="FunFam" id="3.40.50.12780:FF:000019">
    <property type="entry name" value="Long-chain fatty acid transporter"/>
    <property type="match status" value="1"/>
</dbReference>
<comment type="subcellular location">
    <subcellularLocation>
        <location evidence="3">Cell membrane</location>
        <topology evidence="3">Multi-pass membrane protein</topology>
    </subcellularLocation>
    <subcellularLocation>
        <location evidence="1">Lipid droplet</location>
    </subcellularLocation>
    <subcellularLocation>
        <location evidence="2">Peroxisome membrane</location>
        <topology evidence="2">Multi-pass membrane protein</topology>
    </subcellularLocation>
</comment>
<keyword evidence="5" id="KW-0813">Transport</keyword>
<reference evidence="25" key="2">
    <citation type="submission" date="2020-04" db="EMBL/GenBank/DDBJ databases">
        <authorList>
            <consortium name="NCBI Genome Project"/>
        </authorList>
    </citation>
    <scope>NUCLEOTIDE SEQUENCE</scope>
    <source>
        <strain evidence="25">CBS 781.70</strain>
    </source>
</reference>
<evidence type="ECO:0000256" key="18">
    <source>
        <dbReference type="ARBA" id="ARBA00068795"/>
    </source>
</evidence>
<evidence type="ECO:0000256" key="19">
    <source>
        <dbReference type="ARBA" id="ARBA00078285"/>
    </source>
</evidence>
<dbReference type="GO" id="GO:0005524">
    <property type="term" value="F:ATP binding"/>
    <property type="evidence" value="ECO:0007669"/>
    <property type="project" value="UniProtKB-KW"/>
</dbReference>
<dbReference type="PROSITE" id="PS00455">
    <property type="entry name" value="AMP_BINDING"/>
    <property type="match status" value="1"/>
</dbReference>
<evidence type="ECO:0000256" key="7">
    <source>
        <dbReference type="ARBA" id="ARBA00022598"/>
    </source>
</evidence>
<evidence type="ECO:0000259" key="22">
    <source>
        <dbReference type="Pfam" id="PF13193"/>
    </source>
</evidence>
<dbReference type="EMBL" id="ML975149">
    <property type="protein sequence ID" value="KAF1817483.1"/>
    <property type="molecule type" value="Genomic_DNA"/>
</dbReference>
<protein>
    <recommendedName>
        <fullName evidence="18">Very long-chain fatty acid transport protein</fullName>
    </recommendedName>
    <alternativeName>
        <fullName evidence="19">Very-long-chain acyl-CoA synthetase</fullName>
    </alternativeName>
</protein>
<keyword evidence="8" id="KW-0551">Lipid droplet</keyword>
<dbReference type="GO" id="GO:0044539">
    <property type="term" value="P:long-chain fatty acid import into cell"/>
    <property type="evidence" value="ECO:0007669"/>
    <property type="project" value="TreeGrafter"/>
</dbReference>
<dbReference type="InterPro" id="IPR025110">
    <property type="entry name" value="AMP-bd_C"/>
</dbReference>
<evidence type="ECO:0000256" key="5">
    <source>
        <dbReference type="ARBA" id="ARBA00022448"/>
    </source>
</evidence>
<reference evidence="23 25" key="1">
    <citation type="submission" date="2020-01" db="EMBL/GenBank/DDBJ databases">
        <authorList>
            <consortium name="DOE Joint Genome Institute"/>
            <person name="Haridas S."/>
            <person name="Albert R."/>
            <person name="Binder M."/>
            <person name="Bloem J."/>
            <person name="Labutti K."/>
            <person name="Salamov A."/>
            <person name="Andreopoulos B."/>
            <person name="Baker S.E."/>
            <person name="Barry K."/>
            <person name="Bills G."/>
            <person name="Bluhm B.H."/>
            <person name="Cannon C."/>
            <person name="Castanera R."/>
            <person name="Culley D.E."/>
            <person name="Daum C."/>
            <person name="Ezra D."/>
            <person name="Gonzalez J.B."/>
            <person name="Henrissat B."/>
            <person name="Kuo A."/>
            <person name="Liang C."/>
            <person name="Lipzen A."/>
            <person name="Lutzoni F."/>
            <person name="Magnuson J."/>
            <person name="Mondo S."/>
            <person name="Nolan M."/>
            <person name="Ohm R."/>
            <person name="Pangilinan J."/>
            <person name="Park H.-J."/>
            <person name="Ramirez L."/>
            <person name="Alfaro M."/>
            <person name="Sun H."/>
            <person name="Tritt A."/>
            <person name="Yoshinaga Y."/>
            <person name="Zwiers L.-H."/>
            <person name="Turgeon B.G."/>
            <person name="Goodwin S.B."/>
            <person name="Spatafora J.W."/>
            <person name="Crous P.W."/>
            <person name="Grigoriev I.V."/>
        </authorList>
    </citation>
    <scope>NUCLEOTIDE SEQUENCE</scope>
    <source>
        <strain evidence="23 25">CBS 781.70</strain>
    </source>
</reference>
<dbReference type="Pfam" id="PF00501">
    <property type="entry name" value="AMP-binding"/>
    <property type="match status" value="1"/>
</dbReference>
<evidence type="ECO:0000256" key="13">
    <source>
        <dbReference type="ARBA" id="ARBA00023055"/>
    </source>
</evidence>
<dbReference type="FunFam" id="3.30.300.30:FF:000002">
    <property type="entry name" value="Long-chain fatty acid transport protein 1"/>
    <property type="match status" value="1"/>
</dbReference>
<name>A0A6G1GHF0_9PEZI</name>
<keyword evidence="9" id="KW-0812">Transmembrane</keyword>
<dbReference type="GO" id="GO:0004467">
    <property type="term" value="F:long-chain fatty acid-CoA ligase activity"/>
    <property type="evidence" value="ECO:0007669"/>
    <property type="project" value="TreeGrafter"/>
</dbReference>
<dbReference type="PANTHER" id="PTHR43107">
    <property type="entry name" value="LONG-CHAIN FATTY ACID TRANSPORT PROTEIN"/>
    <property type="match status" value="1"/>
</dbReference>
<proteinExistence type="inferred from homology"/>
<dbReference type="InterPro" id="IPR042099">
    <property type="entry name" value="ANL_N_sf"/>
</dbReference>
<dbReference type="Gene3D" id="3.30.300.30">
    <property type="match status" value="1"/>
</dbReference>
<comment type="similarity">
    <text evidence="4">Belongs to the ATP-dependent AMP-binding enzyme family.</text>
</comment>
<evidence type="ECO:0000256" key="12">
    <source>
        <dbReference type="ARBA" id="ARBA00022989"/>
    </source>
</evidence>
<feature type="compositionally biased region" description="Polar residues" evidence="20">
    <location>
        <begin position="587"/>
        <end position="596"/>
    </location>
</feature>
<dbReference type="InterPro" id="IPR000873">
    <property type="entry name" value="AMP-dep_synth/lig_dom"/>
</dbReference>
<feature type="domain" description="AMP-dependent synthetase/ligase" evidence="21">
    <location>
        <begin position="67"/>
        <end position="444"/>
    </location>
</feature>
<evidence type="ECO:0000313" key="25">
    <source>
        <dbReference type="RefSeq" id="XP_033539114.1"/>
    </source>
</evidence>
<sequence>MASSILPYLGSVPLSFTVPAVAAAASYVDARYGISNDWDLLGKFFSNIFKARWNEYKDRISVFYILEQWAQSNRADQAFVLYGDNSYTYKQAYEMSLRYGAWFKSKGVQPGQVIAMDFMNGDAFVFIWFGLWSIGAKPAFINYNLTDEPLLHSVRAAGTHLLVIEEEPAQNSLTPEIKAALEAPDFLGNGEGSTEVVVFDAALRAHVEALEPYRAPDEDRSGDKMPDMANLIYTSGTTGLPKPAIVSWGKCRLGAGFIGQWLPLKQGDVVYTCMPLYHSSAAILGVVSTLTQGSTIAIGRKFQRAGFWADVRKHNASVVQYVGETCRYLLSAPESPVDKQNRVRLAYGNGMRPDVWNKFKQRFDVAEVCEFYAATEGPSGMWNRDVNGFSTGAVGRNGALAKLIVGSSIAFIKLDFETNLPVRDPKTGLCSKVADGQPGELIYKLDEKNINERFQGYYRNDGATSKKVLRDVLVKGDAWFSTGDVLRDEDGLIYFCDRIGDTFRWKSENVSTAEVAEVLGRADDVAEANVYGVEVPGHDGRAGCAAIVFHAGKSADPVTLRKVAKHVTKGLPRYAVPLFLRMSTDADANTTGTNKQQKTHLRDQGVDPSKVPEDLFWLRPGSDTYEKFGEREWKLLVAGEAKL</sequence>
<evidence type="ECO:0000256" key="8">
    <source>
        <dbReference type="ARBA" id="ARBA00022677"/>
    </source>
</evidence>
<evidence type="ECO:0000256" key="14">
    <source>
        <dbReference type="ARBA" id="ARBA00023136"/>
    </source>
</evidence>
<evidence type="ECO:0000256" key="1">
    <source>
        <dbReference type="ARBA" id="ARBA00004502"/>
    </source>
</evidence>
<evidence type="ECO:0000256" key="11">
    <source>
        <dbReference type="ARBA" id="ARBA00022840"/>
    </source>
</evidence>
<dbReference type="PANTHER" id="PTHR43107:SF15">
    <property type="entry name" value="FATTY ACID TRANSPORT PROTEIN 3, ISOFORM A"/>
    <property type="match status" value="1"/>
</dbReference>
<dbReference type="GeneID" id="54414925"/>
<evidence type="ECO:0000256" key="10">
    <source>
        <dbReference type="ARBA" id="ARBA00022741"/>
    </source>
</evidence>
<keyword evidence="15" id="KW-0576">Peroxisome</keyword>
<keyword evidence="14" id="KW-0472">Membrane</keyword>
<keyword evidence="13" id="KW-0445">Lipid transport</keyword>
<evidence type="ECO:0000256" key="3">
    <source>
        <dbReference type="ARBA" id="ARBA00004651"/>
    </source>
</evidence>
<evidence type="ECO:0000256" key="20">
    <source>
        <dbReference type="SAM" id="MobiDB-lite"/>
    </source>
</evidence>
<dbReference type="OrthoDB" id="10253869at2759"/>
<keyword evidence="11" id="KW-0067">ATP-binding</keyword>